<name>A0A6N6RF64_9FLAO</name>
<keyword evidence="1" id="KW-0812">Transmembrane</keyword>
<evidence type="ECO:0008006" key="4">
    <source>
        <dbReference type="Google" id="ProtNLM"/>
    </source>
</evidence>
<dbReference type="RefSeq" id="WP_151667620.1">
    <property type="nucleotide sequence ID" value="NZ_WBVO01000007.1"/>
</dbReference>
<evidence type="ECO:0000313" key="3">
    <source>
        <dbReference type="Proteomes" id="UP000468650"/>
    </source>
</evidence>
<accession>A0A6N6RF64</accession>
<evidence type="ECO:0000313" key="2">
    <source>
        <dbReference type="EMBL" id="KAB2809797.1"/>
    </source>
</evidence>
<comment type="caution">
    <text evidence="2">The sequence shown here is derived from an EMBL/GenBank/DDBJ whole genome shotgun (WGS) entry which is preliminary data.</text>
</comment>
<proteinExistence type="predicted"/>
<dbReference type="Proteomes" id="UP000468650">
    <property type="component" value="Unassembled WGS sequence"/>
</dbReference>
<organism evidence="2 3">
    <name type="scientific">Phaeocystidibacter luteus</name>
    <dbReference type="NCBI Taxonomy" id="911197"/>
    <lineage>
        <taxon>Bacteria</taxon>
        <taxon>Pseudomonadati</taxon>
        <taxon>Bacteroidota</taxon>
        <taxon>Flavobacteriia</taxon>
        <taxon>Flavobacteriales</taxon>
        <taxon>Phaeocystidibacteraceae</taxon>
        <taxon>Phaeocystidibacter</taxon>
    </lineage>
</organism>
<keyword evidence="1" id="KW-0472">Membrane</keyword>
<dbReference type="EMBL" id="WBVO01000007">
    <property type="protein sequence ID" value="KAB2809797.1"/>
    <property type="molecule type" value="Genomic_DNA"/>
</dbReference>
<keyword evidence="3" id="KW-1185">Reference proteome</keyword>
<evidence type="ECO:0000256" key="1">
    <source>
        <dbReference type="SAM" id="Phobius"/>
    </source>
</evidence>
<reference evidence="2 3" key="1">
    <citation type="submission" date="2019-09" db="EMBL/GenBank/DDBJ databases">
        <title>Genomes of family Cryomorphaceae.</title>
        <authorList>
            <person name="Bowman J.P."/>
        </authorList>
    </citation>
    <scope>NUCLEOTIDE SEQUENCE [LARGE SCALE GENOMIC DNA]</scope>
    <source>
        <strain evidence="2 3">LMG 25704</strain>
    </source>
</reference>
<feature type="transmembrane region" description="Helical" evidence="1">
    <location>
        <begin position="67"/>
        <end position="86"/>
    </location>
</feature>
<keyword evidence="1" id="KW-1133">Transmembrane helix</keyword>
<sequence>MGGYFGSHGPEQLKKLAQFKKRRAKVAFPRLKDRTTFSIKPNNVVKLSVEERARYAMQANADRRKRVAKALIITSALLLMLGFTAFKYGHLDSGINAGLVGSVCLEETDLQQKYLCHMEHGRSYRIQKLWRKSISQYEHALEINPHHLRAREVVIESLFILPPSDELRMRIDEHLDAYLKFHGETDFYTKHKAEQERRRSS</sequence>
<protein>
    <recommendedName>
        <fullName evidence="4">Tetratricopeptide repeat protein</fullName>
    </recommendedName>
</protein>
<dbReference type="AlphaFoldDB" id="A0A6N6RF64"/>
<gene>
    <name evidence="2" type="ORF">F8C67_09585</name>
</gene>